<dbReference type="Proteomes" id="UP000003656">
    <property type="component" value="Unassembled WGS sequence"/>
</dbReference>
<gene>
    <name evidence="2" type="ORF">BIFGAL_03706</name>
</gene>
<evidence type="ECO:0000313" key="2">
    <source>
        <dbReference type="EMBL" id="EFA22676.1"/>
    </source>
</evidence>
<feature type="region of interest" description="Disordered" evidence="1">
    <location>
        <begin position="1"/>
        <end position="39"/>
    </location>
</feature>
<name>D1NV25_9BIFI</name>
<proteinExistence type="predicted"/>
<protein>
    <submittedName>
        <fullName evidence="2">Uncharacterized protein</fullName>
    </submittedName>
</protein>
<reference evidence="2 3" key="1">
    <citation type="submission" date="2009-11" db="EMBL/GenBank/DDBJ databases">
        <authorList>
            <person name="Weinstock G."/>
            <person name="Sodergren E."/>
            <person name="Clifton S."/>
            <person name="Fulton L."/>
            <person name="Fulton B."/>
            <person name="Courtney L."/>
            <person name="Fronick C."/>
            <person name="Harrison M."/>
            <person name="Strong C."/>
            <person name="Farmer C."/>
            <person name="Delahaunty K."/>
            <person name="Markovic C."/>
            <person name="Hall O."/>
            <person name="Minx P."/>
            <person name="Tomlinson C."/>
            <person name="Mitreva M."/>
            <person name="Nelson J."/>
            <person name="Hou S."/>
            <person name="Wollam A."/>
            <person name="Pepin K.H."/>
            <person name="Johnson M."/>
            <person name="Bhonagiri V."/>
            <person name="Nash W.E."/>
            <person name="Warren W."/>
            <person name="Chinwalla A."/>
            <person name="Mardis E.R."/>
            <person name="Wilson R.K."/>
        </authorList>
    </citation>
    <scope>NUCLEOTIDE SEQUENCE [LARGE SCALE GENOMIC DNA]</scope>
    <source>
        <strain evidence="2 3">DSM 20093</strain>
    </source>
</reference>
<comment type="caution">
    <text evidence="2">The sequence shown here is derived from an EMBL/GenBank/DDBJ whole genome shotgun (WGS) entry which is preliminary data.</text>
</comment>
<sequence length="39" mass="4544">MTKEHRLHHHQPHALTIRTIKNLDKVKPSGHSPTSRPRT</sequence>
<accession>D1NV25</accession>
<evidence type="ECO:0000256" key="1">
    <source>
        <dbReference type="SAM" id="MobiDB-lite"/>
    </source>
</evidence>
<evidence type="ECO:0000313" key="3">
    <source>
        <dbReference type="Proteomes" id="UP000003656"/>
    </source>
</evidence>
<dbReference type="AlphaFoldDB" id="D1NV25"/>
<feature type="compositionally biased region" description="Basic residues" evidence="1">
    <location>
        <begin position="1"/>
        <end position="12"/>
    </location>
</feature>
<dbReference type="EMBL" id="ABXB03000003">
    <property type="protein sequence ID" value="EFA22676.1"/>
    <property type="molecule type" value="Genomic_DNA"/>
</dbReference>
<organism evidence="2 3">
    <name type="scientific">Bifidobacterium gallicum DSM 20093 = LMG 11596</name>
    <dbReference type="NCBI Taxonomy" id="561180"/>
    <lineage>
        <taxon>Bacteria</taxon>
        <taxon>Bacillati</taxon>
        <taxon>Actinomycetota</taxon>
        <taxon>Actinomycetes</taxon>
        <taxon>Bifidobacteriales</taxon>
        <taxon>Bifidobacteriaceae</taxon>
        <taxon>Bifidobacterium</taxon>
    </lineage>
</organism>